<accession>A0ABN9R0I2</accession>
<organism evidence="2 3">
    <name type="scientific">Prorocentrum cordatum</name>
    <dbReference type="NCBI Taxonomy" id="2364126"/>
    <lineage>
        <taxon>Eukaryota</taxon>
        <taxon>Sar</taxon>
        <taxon>Alveolata</taxon>
        <taxon>Dinophyceae</taxon>
        <taxon>Prorocentrales</taxon>
        <taxon>Prorocentraceae</taxon>
        <taxon>Prorocentrum</taxon>
    </lineage>
</organism>
<feature type="compositionally biased region" description="Polar residues" evidence="1">
    <location>
        <begin position="149"/>
        <end position="161"/>
    </location>
</feature>
<feature type="compositionally biased region" description="Polar residues" evidence="1">
    <location>
        <begin position="127"/>
        <end position="141"/>
    </location>
</feature>
<proteinExistence type="predicted"/>
<protein>
    <submittedName>
        <fullName evidence="2">Uncharacterized protein</fullName>
    </submittedName>
</protein>
<dbReference type="EMBL" id="CAUYUJ010005079">
    <property type="protein sequence ID" value="CAK0812186.1"/>
    <property type="molecule type" value="Genomic_DNA"/>
</dbReference>
<evidence type="ECO:0000313" key="3">
    <source>
        <dbReference type="Proteomes" id="UP001189429"/>
    </source>
</evidence>
<evidence type="ECO:0000256" key="1">
    <source>
        <dbReference type="SAM" id="MobiDB-lite"/>
    </source>
</evidence>
<dbReference type="Proteomes" id="UP001189429">
    <property type="component" value="Unassembled WGS sequence"/>
</dbReference>
<feature type="region of interest" description="Disordered" evidence="1">
    <location>
        <begin position="21"/>
        <end position="169"/>
    </location>
</feature>
<keyword evidence="3" id="KW-1185">Reference proteome</keyword>
<comment type="caution">
    <text evidence="2">The sequence shown here is derived from an EMBL/GenBank/DDBJ whole genome shotgun (WGS) entry which is preliminary data.</text>
</comment>
<evidence type="ECO:0000313" key="2">
    <source>
        <dbReference type="EMBL" id="CAK0812186.1"/>
    </source>
</evidence>
<sequence>PGHAPSRSAVWVADSWIYQERGSEERQATGGRVPRAAYREARAATSGSLLEPRPPRAAAAAGQPLGSAELPARARAAEGQLADGRPRPQLHAGLSHSGNSLSSSTASARRSPQLPRRPQHPLQQHPANSSSSMWTADSTRPPSRALMPQETQSSYSKSTDCTSRRATRQ</sequence>
<feature type="compositionally biased region" description="Low complexity" evidence="1">
    <location>
        <begin position="90"/>
        <end position="126"/>
    </location>
</feature>
<reference evidence="2" key="1">
    <citation type="submission" date="2023-10" db="EMBL/GenBank/DDBJ databases">
        <authorList>
            <person name="Chen Y."/>
            <person name="Shah S."/>
            <person name="Dougan E. K."/>
            <person name="Thang M."/>
            <person name="Chan C."/>
        </authorList>
    </citation>
    <scope>NUCLEOTIDE SEQUENCE [LARGE SCALE GENOMIC DNA]</scope>
</reference>
<name>A0ABN9R0I2_9DINO</name>
<feature type="non-terminal residue" evidence="2">
    <location>
        <position position="169"/>
    </location>
</feature>
<gene>
    <name evidence="2" type="ORF">PCOR1329_LOCUS16531</name>
</gene>
<feature type="non-terminal residue" evidence="2">
    <location>
        <position position="1"/>
    </location>
</feature>